<protein>
    <submittedName>
        <fullName evidence="8">Branched-chain amino acid ABC transporter permease</fullName>
    </submittedName>
</protein>
<feature type="transmembrane region" description="Helical" evidence="7">
    <location>
        <begin position="39"/>
        <end position="57"/>
    </location>
</feature>
<feature type="transmembrane region" description="Helical" evidence="7">
    <location>
        <begin position="221"/>
        <end position="243"/>
    </location>
</feature>
<evidence type="ECO:0000313" key="9">
    <source>
        <dbReference type="Proteomes" id="UP001157440"/>
    </source>
</evidence>
<keyword evidence="9" id="KW-1185">Reference proteome</keyword>
<feature type="transmembrane region" description="Helical" evidence="7">
    <location>
        <begin position="95"/>
        <end position="114"/>
    </location>
</feature>
<feature type="transmembrane region" description="Helical" evidence="7">
    <location>
        <begin position="173"/>
        <end position="192"/>
    </location>
</feature>
<feature type="region of interest" description="Disordered" evidence="6">
    <location>
        <begin position="347"/>
        <end position="390"/>
    </location>
</feature>
<gene>
    <name evidence="8" type="ORF">GCM10007890_65820</name>
</gene>
<dbReference type="PANTHER" id="PTHR30482:SF5">
    <property type="entry name" value="ABC TRANSPORTER PERMEASE PROTEIN"/>
    <property type="match status" value="1"/>
</dbReference>
<feature type="transmembrane region" description="Helical" evidence="7">
    <location>
        <begin position="121"/>
        <end position="139"/>
    </location>
</feature>
<feature type="transmembrane region" description="Helical" evidence="7">
    <location>
        <begin position="308"/>
        <end position="332"/>
    </location>
</feature>
<keyword evidence="2" id="KW-1003">Cell membrane</keyword>
<evidence type="ECO:0000313" key="8">
    <source>
        <dbReference type="EMBL" id="GLS74564.1"/>
    </source>
</evidence>
<comment type="subcellular location">
    <subcellularLocation>
        <location evidence="1">Cell membrane</location>
        <topology evidence="1">Multi-pass membrane protein</topology>
    </subcellularLocation>
</comment>
<feature type="transmembrane region" description="Helical" evidence="7">
    <location>
        <begin position="64"/>
        <end position="83"/>
    </location>
</feature>
<dbReference type="EMBL" id="BSPL01000038">
    <property type="protein sequence ID" value="GLS74564.1"/>
    <property type="molecule type" value="Genomic_DNA"/>
</dbReference>
<evidence type="ECO:0000256" key="4">
    <source>
        <dbReference type="ARBA" id="ARBA00022989"/>
    </source>
</evidence>
<dbReference type="Proteomes" id="UP001157440">
    <property type="component" value="Unassembled WGS sequence"/>
</dbReference>
<dbReference type="InterPro" id="IPR001851">
    <property type="entry name" value="ABC_transp_permease"/>
</dbReference>
<reference evidence="9" key="1">
    <citation type="journal article" date="2019" name="Int. J. Syst. Evol. Microbiol.">
        <title>The Global Catalogue of Microorganisms (GCM) 10K type strain sequencing project: providing services to taxonomists for standard genome sequencing and annotation.</title>
        <authorList>
            <consortium name="The Broad Institute Genomics Platform"/>
            <consortium name="The Broad Institute Genome Sequencing Center for Infectious Disease"/>
            <person name="Wu L."/>
            <person name="Ma J."/>
        </authorList>
    </citation>
    <scope>NUCLEOTIDE SEQUENCE [LARGE SCALE GENOMIC DNA]</scope>
    <source>
        <strain evidence="9">NBRC 103632</strain>
    </source>
</reference>
<feature type="transmembrane region" description="Helical" evidence="7">
    <location>
        <begin position="255"/>
        <end position="271"/>
    </location>
</feature>
<name>A0AA37TIJ4_9HYPH</name>
<evidence type="ECO:0000256" key="5">
    <source>
        <dbReference type="ARBA" id="ARBA00023136"/>
    </source>
</evidence>
<dbReference type="AlphaFoldDB" id="A0AA37TIJ4"/>
<organism evidence="8 9">
    <name type="scientific">Methylobacterium tardum</name>
    <dbReference type="NCBI Taxonomy" id="374432"/>
    <lineage>
        <taxon>Bacteria</taxon>
        <taxon>Pseudomonadati</taxon>
        <taxon>Pseudomonadota</taxon>
        <taxon>Alphaproteobacteria</taxon>
        <taxon>Hyphomicrobiales</taxon>
        <taxon>Methylobacteriaceae</taxon>
        <taxon>Methylobacterium</taxon>
    </lineage>
</organism>
<keyword evidence="3 7" id="KW-0812">Transmembrane</keyword>
<evidence type="ECO:0000256" key="3">
    <source>
        <dbReference type="ARBA" id="ARBA00022692"/>
    </source>
</evidence>
<dbReference type="Pfam" id="PF02653">
    <property type="entry name" value="BPD_transp_2"/>
    <property type="match status" value="1"/>
</dbReference>
<comment type="caution">
    <text evidence="8">The sequence shown here is derived from an EMBL/GenBank/DDBJ whole genome shotgun (WGS) entry which is preliminary data.</text>
</comment>
<accession>A0AA37TIJ4</accession>
<dbReference type="GO" id="GO:0015658">
    <property type="term" value="F:branched-chain amino acid transmembrane transporter activity"/>
    <property type="evidence" value="ECO:0007669"/>
    <property type="project" value="InterPro"/>
</dbReference>
<evidence type="ECO:0000256" key="2">
    <source>
        <dbReference type="ARBA" id="ARBA00022475"/>
    </source>
</evidence>
<feature type="transmembrane region" description="Helical" evidence="7">
    <location>
        <begin position="278"/>
        <end position="296"/>
    </location>
</feature>
<keyword evidence="5 7" id="KW-0472">Membrane</keyword>
<evidence type="ECO:0000256" key="7">
    <source>
        <dbReference type="SAM" id="Phobius"/>
    </source>
</evidence>
<keyword evidence="4 7" id="KW-1133">Transmembrane helix</keyword>
<proteinExistence type="predicted"/>
<evidence type="ECO:0000256" key="1">
    <source>
        <dbReference type="ARBA" id="ARBA00004651"/>
    </source>
</evidence>
<sequence length="411" mass="42513">MIALPRAVPRPRLSAGALGLAALLVVAYGIVPRVGTSYLFEALLTPFLALALAGLGLNLLTGYAGLLSLGSAAFMAVGAYAAFNLSLRLPGLPLPAAILLAGLVSALAGLAAGLPALRLRGFYLAVSTLAVQFFVAWALNRIGWISNDSPSGIITAPRLVVAGLSFDDPRGRYLFSLSAVTLLTVLAWRLVIAPTGRNLVAIRDNETAARLVGVKVARTKLLAFAVSSFVIGIAGVLWAFAYLRTVEPAGFNLDRSFQILFIVIIGGLGTLRGAFLGAGFIVVLPLLLARLGAALLGDGFDSGTLEMVQRIVLGALIVAVLIREPAGLAALLDRAVAAVRRSDRLRRRTTRTPFADGQSACPAQRPVIPGPRSGARDPEPPTGQVTAPPVVLDCPPPACPSGSGLACGAPD</sequence>
<dbReference type="PANTHER" id="PTHR30482">
    <property type="entry name" value="HIGH-AFFINITY BRANCHED-CHAIN AMINO ACID TRANSPORT SYSTEM PERMEASE"/>
    <property type="match status" value="1"/>
</dbReference>
<dbReference type="GO" id="GO:0005886">
    <property type="term" value="C:plasma membrane"/>
    <property type="evidence" value="ECO:0007669"/>
    <property type="project" value="UniProtKB-SubCell"/>
</dbReference>
<evidence type="ECO:0000256" key="6">
    <source>
        <dbReference type="SAM" id="MobiDB-lite"/>
    </source>
</evidence>
<dbReference type="CDD" id="cd06581">
    <property type="entry name" value="TM_PBP1_LivM_like"/>
    <property type="match status" value="1"/>
</dbReference>
<dbReference type="InterPro" id="IPR043428">
    <property type="entry name" value="LivM-like"/>
</dbReference>